<reference evidence="4 5" key="1">
    <citation type="journal article" date="2018" name="Nat. Ecol. Evol.">
        <title>Shark genomes provide insights into elasmobranch evolution and the origin of vertebrates.</title>
        <authorList>
            <person name="Hara Y"/>
            <person name="Yamaguchi K"/>
            <person name="Onimaru K"/>
            <person name="Kadota M"/>
            <person name="Koyanagi M"/>
            <person name="Keeley SD"/>
            <person name="Tatsumi K"/>
            <person name="Tanaka K"/>
            <person name="Motone F"/>
            <person name="Kageyama Y"/>
            <person name="Nozu R"/>
            <person name="Adachi N"/>
            <person name="Nishimura O"/>
            <person name="Nakagawa R"/>
            <person name="Tanegashima C"/>
            <person name="Kiyatake I"/>
            <person name="Matsumoto R"/>
            <person name="Murakumo K"/>
            <person name="Nishida K"/>
            <person name="Terakita A"/>
            <person name="Kuratani S"/>
            <person name="Sato K"/>
            <person name="Hyodo S Kuraku.S."/>
        </authorList>
    </citation>
    <scope>NUCLEOTIDE SEQUENCE [LARGE SCALE GENOMIC DNA]</scope>
</reference>
<feature type="domain" description="UPAR/Ly6" evidence="3">
    <location>
        <begin position="21"/>
        <end position="113"/>
    </location>
</feature>
<dbReference type="OrthoDB" id="10002433at2759"/>
<dbReference type="Gene3D" id="2.10.60.10">
    <property type="entry name" value="CD59"/>
    <property type="match status" value="1"/>
</dbReference>
<proteinExistence type="predicted"/>
<dbReference type="InterPro" id="IPR016054">
    <property type="entry name" value="LY6_UPA_recep-like"/>
</dbReference>
<keyword evidence="1 2" id="KW-0732">Signal</keyword>
<protein>
    <recommendedName>
        <fullName evidence="3">UPAR/Ly6 domain-containing protein</fullName>
    </recommendedName>
</protein>
<evidence type="ECO:0000256" key="1">
    <source>
        <dbReference type="ARBA" id="ARBA00022729"/>
    </source>
</evidence>
<accession>A0A401PDV3</accession>
<dbReference type="SMART" id="SM00134">
    <property type="entry name" value="LU"/>
    <property type="match status" value="1"/>
</dbReference>
<comment type="caution">
    <text evidence="4">The sequence shown here is derived from an EMBL/GenBank/DDBJ whole genome shotgun (WGS) entry which is preliminary data.</text>
</comment>
<dbReference type="PROSITE" id="PS00983">
    <property type="entry name" value="LY6_UPAR"/>
    <property type="match status" value="1"/>
</dbReference>
<dbReference type="InterPro" id="IPR051110">
    <property type="entry name" value="Ly-6/neurotoxin-like_GPI-ap"/>
</dbReference>
<evidence type="ECO:0000313" key="4">
    <source>
        <dbReference type="EMBL" id="GCB71281.1"/>
    </source>
</evidence>
<keyword evidence="5" id="KW-1185">Reference proteome</keyword>
<dbReference type="Proteomes" id="UP000288216">
    <property type="component" value="Unassembled WGS sequence"/>
</dbReference>
<name>A0A401PDV3_SCYTO</name>
<evidence type="ECO:0000313" key="5">
    <source>
        <dbReference type="Proteomes" id="UP000288216"/>
    </source>
</evidence>
<organism evidence="4 5">
    <name type="scientific">Scyliorhinus torazame</name>
    <name type="common">Cloudy catshark</name>
    <name type="synonym">Catulus torazame</name>
    <dbReference type="NCBI Taxonomy" id="75743"/>
    <lineage>
        <taxon>Eukaryota</taxon>
        <taxon>Metazoa</taxon>
        <taxon>Chordata</taxon>
        <taxon>Craniata</taxon>
        <taxon>Vertebrata</taxon>
        <taxon>Chondrichthyes</taxon>
        <taxon>Elasmobranchii</taxon>
        <taxon>Galeomorphii</taxon>
        <taxon>Galeoidea</taxon>
        <taxon>Carcharhiniformes</taxon>
        <taxon>Scyliorhinidae</taxon>
        <taxon>Scyliorhinus</taxon>
    </lineage>
</organism>
<dbReference type="InterPro" id="IPR018363">
    <property type="entry name" value="CD59_antigen_CS"/>
</dbReference>
<dbReference type="InterPro" id="IPR045860">
    <property type="entry name" value="Snake_toxin-like_sf"/>
</dbReference>
<dbReference type="OMA" id="NNTECNQ"/>
<feature type="chain" id="PRO_5019273095" description="UPAR/Ly6 domain-containing protein" evidence="2">
    <location>
        <begin position="21"/>
        <end position="125"/>
    </location>
</feature>
<dbReference type="Pfam" id="PF00021">
    <property type="entry name" value="UPAR_LY6"/>
    <property type="match status" value="1"/>
</dbReference>
<dbReference type="PANTHER" id="PTHR16983">
    <property type="entry name" value="UPAR/LY6 DOMAIN-CONTAINING PROTEIN"/>
    <property type="match status" value="1"/>
</dbReference>
<feature type="signal peptide" evidence="2">
    <location>
        <begin position="1"/>
        <end position="20"/>
    </location>
</feature>
<dbReference type="SUPFAM" id="SSF57302">
    <property type="entry name" value="Snake toxin-like"/>
    <property type="match status" value="1"/>
</dbReference>
<sequence>MKTVLALLFMIYLFTTPVVPLQCYSCTSETSNKVCNAKPPINCTSGEDRCMVSKVTTEIFGQQITTLKKGCIKSAECTGTINILFITTGTECCKTNLCNVNGSASVGGSKLMLIASFLYVTFKFF</sequence>
<gene>
    <name evidence="4" type="ORF">scyTo_0008798</name>
</gene>
<dbReference type="GO" id="GO:0098552">
    <property type="term" value="C:side of membrane"/>
    <property type="evidence" value="ECO:0007669"/>
    <property type="project" value="UniProtKB-KW"/>
</dbReference>
<dbReference type="AlphaFoldDB" id="A0A401PDV3"/>
<evidence type="ECO:0000256" key="2">
    <source>
        <dbReference type="SAM" id="SignalP"/>
    </source>
</evidence>
<dbReference type="EMBL" id="BFAA01003439">
    <property type="protein sequence ID" value="GCB71281.1"/>
    <property type="molecule type" value="Genomic_DNA"/>
</dbReference>
<dbReference type="STRING" id="75743.A0A401PDV3"/>
<evidence type="ECO:0000259" key="3">
    <source>
        <dbReference type="SMART" id="SM00134"/>
    </source>
</evidence>
<dbReference type="PANTHER" id="PTHR16983:SF10">
    <property type="entry name" value="PROTEIN QUIVER"/>
    <property type="match status" value="1"/>
</dbReference>